<comment type="function">
    <text evidence="3">Flagellin is the subunit protein which polymerizes to form the filaments of bacterial flagella.</text>
</comment>
<evidence type="ECO:0000313" key="8">
    <source>
        <dbReference type="Proteomes" id="UP000285523"/>
    </source>
</evidence>
<dbReference type="GO" id="GO:0005198">
    <property type="term" value="F:structural molecule activity"/>
    <property type="evidence" value="ECO:0007669"/>
    <property type="project" value="UniProtKB-UniRule"/>
</dbReference>
<dbReference type="GO" id="GO:0005576">
    <property type="term" value="C:extracellular region"/>
    <property type="evidence" value="ECO:0007669"/>
    <property type="project" value="UniProtKB-SubCell"/>
</dbReference>
<feature type="domain" description="Flagellin C-terminal" evidence="5">
    <location>
        <begin position="663"/>
        <end position="747"/>
    </location>
</feature>
<dbReference type="AlphaFoldDB" id="A0A418VKF1"/>
<dbReference type="InterPro" id="IPR001029">
    <property type="entry name" value="Flagellin_N"/>
</dbReference>
<dbReference type="RefSeq" id="WP_119855549.1">
    <property type="nucleotide sequence ID" value="NZ_QYYD01000004.1"/>
</dbReference>
<dbReference type="Pfam" id="PF00700">
    <property type="entry name" value="Flagellin_C"/>
    <property type="match status" value="1"/>
</dbReference>
<protein>
    <recommendedName>
        <fullName evidence="3">Flagellin</fullName>
    </recommendedName>
</protein>
<dbReference type="GO" id="GO:0009288">
    <property type="term" value="C:bacterial-type flagellum"/>
    <property type="evidence" value="ECO:0007669"/>
    <property type="project" value="UniProtKB-SubCell"/>
</dbReference>
<dbReference type="InterPro" id="IPR011087">
    <property type="entry name" value="DUF1522"/>
</dbReference>
<comment type="caution">
    <text evidence="7">The sequence shown here is derived from an EMBL/GenBank/DDBJ whole genome shotgun (WGS) entry which is preliminary data.</text>
</comment>
<accession>A0A418VKF1</accession>
<reference evidence="7 8" key="1">
    <citation type="submission" date="2018-09" db="EMBL/GenBank/DDBJ databases">
        <title>Draft genome sequence of Rhodopseudomonas palustris 2.1.18.</title>
        <authorList>
            <person name="Robertson S.L."/>
            <person name="Meyer T.E."/>
            <person name="Kyndt J.A."/>
        </authorList>
    </citation>
    <scope>NUCLEOTIDE SEQUENCE [LARGE SCALE GENOMIC DNA]</scope>
    <source>
        <strain evidence="7 8">2.1.18</strain>
    </source>
</reference>
<dbReference type="SUPFAM" id="SSF64518">
    <property type="entry name" value="Phase 1 flagellin"/>
    <property type="match status" value="2"/>
</dbReference>
<comment type="subcellular location">
    <subcellularLocation>
        <location evidence="3">Secreted</location>
    </subcellularLocation>
    <subcellularLocation>
        <location evidence="3">Bacterial flagellum</location>
    </subcellularLocation>
</comment>
<name>A0A418VKF1_RHOPL</name>
<proteinExistence type="inferred from homology"/>
<sequence>MSGIVLSNAVRQNLSSLQATADLLATTQSRLSTGKKVNSALDNPTNFFTAASLDNRASDINNLLDGIGNGVQILQAANTGITSLSKLVDSAKSIANQALQTTAGYTTKSNVSTTINGATSDDLRGTTSYSSTSALSNVLYSGAAGGTTAATSAKTLGGVAGSLVGTAVNDTATSPAVITAATKLNDTGGANPALGTATVADGDSFTVNGKTITFKAGAVPTTAPSGTSITGNVVVDTTGNSTIYIGASTTSSTATVGDVLHAIDLASGVAYNNAGTVTANAGQTLSSITAGAVTLKSSTGADLSVSGKADLLKSFGLTSAVGGGTTTVSANRTTAASTLGSLIQDNSTLTVDGKTITFKNAPTPAASATHTGVSGAVETDGKGNSTVYLQAATVSDVLNAIDLATGVQTATLDAGGATFAAATGQTKSSINTSGALNISTGSNADLSITAGTGNALSALGLSGNTGTDLSFTAARTTSAGNVSGKTLTFSSFNGGSAVNVTFGDGSNGTVKTLAQLNTALAANNMVAAIDNSTGKLTISTSNDYASHTMGGTDGGVIGGTLKDTLSFSSAAAPVADVNAQTTRAGLVKQFNDILDQITTTAQDASFNGVNLLNGDTLKLVFNETGKSTISIQGVTFNPTGLGLSSLTSGTDFIDNTATNAVLAKLGNATTALRSQASAFGSNLSIVQARQDFSKNLINVLQTGSSNLTLADTNEEAANSQALSTRQSIAVSALSLANQSQQSVLQLLR</sequence>
<dbReference type="OrthoDB" id="9808068at2"/>
<gene>
    <name evidence="7" type="ORF">D4Q52_05535</name>
</gene>
<dbReference type="NCBIfam" id="NF009330">
    <property type="entry name" value="PRK12688.1"/>
    <property type="match status" value="1"/>
</dbReference>
<evidence type="ECO:0000256" key="2">
    <source>
        <dbReference type="ARBA" id="ARBA00023143"/>
    </source>
</evidence>
<keyword evidence="2 3" id="KW-0975">Bacterial flagellum</keyword>
<dbReference type="Proteomes" id="UP000285523">
    <property type="component" value="Unassembled WGS sequence"/>
</dbReference>
<dbReference type="Gene3D" id="1.20.1330.10">
    <property type="entry name" value="f41 fragment of flagellin, N-terminal domain"/>
    <property type="match status" value="1"/>
</dbReference>
<evidence type="ECO:0000259" key="5">
    <source>
        <dbReference type="Pfam" id="PF00700"/>
    </source>
</evidence>
<dbReference type="Pfam" id="PF07482">
    <property type="entry name" value="DUF1522"/>
    <property type="match status" value="2"/>
</dbReference>
<evidence type="ECO:0000259" key="4">
    <source>
        <dbReference type="Pfam" id="PF00669"/>
    </source>
</evidence>
<keyword evidence="3" id="KW-0964">Secreted</keyword>
<feature type="domain" description="Flagellin N-terminal" evidence="4">
    <location>
        <begin position="12"/>
        <end position="137"/>
    </location>
</feature>
<comment type="similarity">
    <text evidence="1 3">Belongs to the bacterial flagellin family.</text>
</comment>
<evidence type="ECO:0000313" key="7">
    <source>
        <dbReference type="EMBL" id="RJF76604.1"/>
    </source>
</evidence>
<evidence type="ECO:0000259" key="6">
    <source>
        <dbReference type="Pfam" id="PF07482"/>
    </source>
</evidence>
<feature type="domain" description="DUF1522" evidence="6">
    <location>
        <begin position="347"/>
        <end position="454"/>
    </location>
</feature>
<evidence type="ECO:0000256" key="1">
    <source>
        <dbReference type="ARBA" id="ARBA00005709"/>
    </source>
</evidence>
<dbReference type="InterPro" id="IPR046358">
    <property type="entry name" value="Flagellin_C"/>
</dbReference>
<feature type="domain" description="DUF1522" evidence="6">
    <location>
        <begin position="204"/>
        <end position="311"/>
    </location>
</feature>
<evidence type="ECO:0000256" key="3">
    <source>
        <dbReference type="RuleBase" id="RU362073"/>
    </source>
</evidence>
<organism evidence="7 8">
    <name type="scientific">Rhodopseudomonas palustris</name>
    <dbReference type="NCBI Taxonomy" id="1076"/>
    <lineage>
        <taxon>Bacteria</taxon>
        <taxon>Pseudomonadati</taxon>
        <taxon>Pseudomonadota</taxon>
        <taxon>Alphaproteobacteria</taxon>
        <taxon>Hyphomicrobiales</taxon>
        <taxon>Nitrobacteraceae</taxon>
        <taxon>Rhodopseudomonas</taxon>
    </lineage>
</organism>
<dbReference type="Pfam" id="PF00669">
    <property type="entry name" value="Flagellin_N"/>
    <property type="match status" value="1"/>
</dbReference>
<dbReference type="EMBL" id="QYYD01000004">
    <property type="protein sequence ID" value="RJF76604.1"/>
    <property type="molecule type" value="Genomic_DNA"/>
</dbReference>